<reference evidence="2" key="1">
    <citation type="journal article" date="2020" name="Nature">
        <title>Giant virus diversity and host interactions through global metagenomics.</title>
        <authorList>
            <person name="Schulz F."/>
            <person name="Roux S."/>
            <person name="Paez-Espino D."/>
            <person name="Jungbluth S."/>
            <person name="Walsh D.A."/>
            <person name="Denef V.J."/>
            <person name="McMahon K.D."/>
            <person name="Konstantinidis K.T."/>
            <person name="Eloe-Fadrosh E.A."/>
            <person name="Kyrpides N.C."/>
            <person name="Woyke T."/>
        </authorList>
    </citation>
    <scope>NUCLEOTIDE SEQUENCE</scope>
    <source>
        <strain evidence="2">GVMAG-M-3300001351-8</strain>
    </source>
</reference>
<keyword evidence="1" id="KW-0472">Membrane</keyword>
<dbReference type="EMBL" id="MN738866">
    <property type="protein sequence ID" value="QHT28921.1"/>
    <property type="molecule type" value="Genomic_DNA"/>
</dbReference>
<accession>A0A6C0EJT2</accession>
<feature type="transmembrane region" description="Helical" evidence="1">
    <location>
        <begin position="7"/>
        <end position="27"/>
    </location>
</feature>
<name>A0A6C0EJT2_9ZZZZ</name>
<protein>
    <submittedName>
        <fullName evidence="2">Uncharacterized protein</fullName>
    </submittedName>
</protein>
<sequence>MNNYINNIILYFLVIIILHLLIKIYLLESITEEFIQPTQPTLNNYIDENSFINNYDNNAKNELLGYLDNDLTSNSLPIDNTNDPTNTFSIDNTKNELLGYLDNNDRGISMDKYTFDEVPTLSHNEIKRTKNKAFGGVPTLSDNKAFGGVPTLSDNKIKEFPTLSDNKINAFDGPGEIKAFDESNNMYYTFN</sequence>
<keyword evidence="1" id="KW-1133">Transmembrane helix</keyword>
<evidence type="ECO:0000256" key="1">
    <source>
        <dbReference type="SAM" id="Phobius"/>
    </source>
</evidence>
<proteinExistence type="predicted"/>
<keyword evidence="1" id="KW-0812">Transmembrane</keyword>
<dbReference type="AlphaFoldDB" id="A0A6C0EJT2"/>
<evidence type="ECO:0000313" key="2">
    <source>
        <dbReference type="EMBL" id="QHT28921.1"/>
    </source>
</evidence>
<organism evidence="2">
    <name type="scientific">viral metagenome</name>
    <dbReference type="NCBI Taxonomy" id="1070528"/>
    <lineage>
        <taxon>unclassified sequences</taxon>
        <taxon>metagenomes</taxon>
        <taxon>organismal metagenomes</taxon>
    </lineage>
</organism>